<dbReference type="RefSeq" id="WP_143733251.1">
    <property type="nucleotide sequence ID" value="NZ_RYFG02000114.1"/>
</dbReference>
<dbReference type="InterPro" id="IPR050681">
    <property type="entry name" value="CDF/SLC30A"/>
</dbReference>
<keyword evidence="8 10" id="KW-0472">Membrane</keyword>
<evidence type="ECO:0000256" key="2">
    <source>
        <dbReference type="ARBA" id="ARBA00008873"/>
    </source>
</evidence>
<dbReference type="Gene3D" id="1.20.1510.10">
    <property type="entry name" value="Cation efflux protein transmembrane domain"/>
    <property type="match status" value="1"/>
</dbReference>
<evidence type="ECO:0000313" key="13">
    <source>
        <dbReference type="EMBL" id="TRW91241.1"/>
    </source>
</evidence>
<feature type="transmembrane region" description="Helical" evidence="10">
    <location>
        <begin position="201"/>
        <end position="218"/>
    </location>
</feature>
<evidence type="ECO:0000256" key="3">
    <source>
        <dbReference type="ARBA" id="ARBA00022448"/>
    </source>
</evidence>
<keyword evidence="6 10" id="KW-1133">Transmembrane helix</keyword>
<feature type="transmembrane region" description="Helical" evidence="10">
    <location>
        <begin position="133"/>
        <end position="157"/>
    </location>
</feature>
<feature type="domain" description="Cation efflux protein transmembrane" evidence="11">
    <location>
        <begin position="36"/>
        <end position="223"/>
    </location>
</feature>
<accession>A0ABY3C6M1</accession>
<evidence type="ECO:0000259" key="11">
    <source>
        <dbReference type="Pfam" id="PF01545"/>
    </source>
</evidence>
<keyword evidence="7" id="KW-0406">Ion transport</keyword>
<comment type="similarity">
    <text evidence="2">Belongs to the cation diffusion facilitator (CDF) transporter (TC 2.A.4) family. SLC30A subfamily.</text>
</comment>
<evidence type="ECO:0000256" key="9">
    <source>
        <dbReference type="SAM" id="MobiDB-lite"/>
    </source>
</evidence>
<dbReference type="SUPFAM" id="SSF161111">
    <property type="entry name" value="Cation efflux protein transmembrane domain-like"/>
    <property type="match status" value="1"/>
</dbReference>
<feature type="domain" description="Cation efflux protein cytoplasmic" evidence="12">
    <location>
        <begin position="231"/>
        <end position="304"/>
    </location>
</feature>
<evidence type="ECO:0000259" key="12">
    <source>
        <dbReference type="Pfam" id="PF16916"/>
    </source>
</evidence>
<keyword evidence="5" id="KW-0862">Zinc</keyword>
<comment type="caution">
    <text evidence="13">The sequence shown here is derived from an EMBL/GenBank/DDBJ whole genome shotgun (WGS) entry which is preliminary data.</text>
</comment>
<keyword evidence="4 10" id="KW-0812">Transmembrane</keyword>
<feature type="transmembrane region" description="Helical" evidence="10">
    <location>
        <begin position="34"/>
        <end position="55"/>
    </location>
</feature>
<feature type="transmembrane region" description="Helical" evidence="10">
    <location>
        <begin position="169"/>
        <end position="195"/>
    </location>
</feature>
<evidence type="ECO:0000256" key="4">
    <source>
        <dbReference type="ARBA" id="ARBA00022692"/>
    </source>
</evidence>
<keyword evidence="3" id="KW-0813">Transport</keyword>
<evidence type="ECO:0000313" key="14">
    <source>
        <dbReference type="Proteomes" id="UP000733744"/>
    </source>
</evidence>
<proteinExistence type="inferred from homology"/>
<sequence>MAKNHQHNHSHDHAGHSHSHGHRHHDHTHKQGRAFVLAIVLNSAFVLMEFSYGFIANSTALMADAGHNLSDILGLVLAWGASILSRRAPSERYTYGLRSTSIMAALANAMFLLVASGAIALEAVHRFSQPPAVAGLMVTWVATVGIVVNGLSAWLFVKGSKSDLNVRGAYLHMAADAAVSLGVVITGIAMVFTGWFWLDPVISLVIVAVIVVSTWELLRESVQLALIAVPAHIDVAALENYLRECPGVAGIHDLHIWGMSTTESALTVHLVMPDGYPGDAFIDAIVQTLKDRFLVHHCTLQVEQGTTNHSCALYPSITAGHIH</sequence>
<dbReference type="Proteomes" id="UP000733744">
    <property type="component" value="Unassembled WGS sequence"/>
</dbReference>
<keyword evidence="14" id="KW-1185">Reference proteome</keyword>
<gene>
    <name evidence="13" type="ORF">EKO24_017665</name>
</gene>
<feature type="region of interest" description="Disordered" evidence="9">
    <location>
        <begin position="1"/>
        <end position="27"/>
    </location>
</feature>
<evidence type="ECO:0000256" key="8">
    <source>
        <dbReference type="ARBA" id="ARBA00023136"/>
    </source>
</evidence>
<dbReference type="Pfam" id="PF01545">
    <property type="entry name" value="Cation_efflux"/>
    <property type="match status" value="1"/>
</dbReference>
<dbReference type="InterPro" id="IPR036837">
    <property type="entry name" value="Cation_efflux_CTD_sf"/>
</dbReference>
<comment type="subcellular location">
    <subcellularLocation>
        <location evidence="1">Membrane</location>
        <topology evidence="1">Multi-pass membrane protein</topology>
    </subcellularLocation>
</comment>
<evidence type="ECO:0000256" key="7">
    <source>
        <dbReference type="ARBA" id="ARBA00023065"/>
    </source>
</evidence>
<dbReference type="PANTHER" id="PTHR11562:SF17">
    <property type="entry name" value="RE54080P-RELATED"/>
    <property type="match status" value="1"/>
</dbReference>
<dbReference type="Pfam" id="PF16916">
    <property type="entry name" value="ZT_dimer"/>
    <property type="match status" value="1"/>
</dbReference>
<protein>
    <submittedName>
        <fullName evidence="13">Cation transporter</fullName>
    </submittedName>
</protein>
<keyword evidence="5" id="KW-0864">Zinc transport</keyword>
<feature type="compositionally biased region" description="Basic residues" evidence="9">
    <location>
        <begin position="16"/>
        <end position="27"/>
    </location>
</feature>
<evidence type="ECO:0000256" key="6">
    <source>
        <dbReference type="ARBA" id="ARBA00022989"/>
    </source>
</evidence>
<reference evidence="13 14" key="1">
    <citation type="journal article" date="2019" name="Antonie Van Leeuwenhoek">
        <title>Description of 'Ca. Methylobacter oryzae' KRF1, a novel species from the environmentally important Methylobacter clade 2.</title>
        <authorList>
            <person name="Khatri K."/>
            <person name="Mohite J.A."/>
            <person name="Pandit P.S."/>
            <person name="Bahulikar R."/>
            <person name="Rahalkar M.C."/>
        </authorList>
    </citation>
    <scope>NUCLEOTIDE SEQUENCE [LARGE SCALE GENOMIC DNA]</scope>
    <source>
        <strain evidence="13 14">KRF1</strain>
    </source>
</reference>
<dbReference type="InterPro" id="IPR002524">
    <property type="entry name" value="Cation_efflux"/>
</dbReference>
<evidence type="ECO:0000256" key="10">
    <source>
        <dbReference type="SAM" id="Phobius"/>
    </source>
</evidence>
<feature type="transmembrane region" description="Helical" evidence="10">
    <location>
        <begin position="97"/>
        <end position="121"/>
    </location>
</feature>
<dbReference type="NCBIfam" id="TIGR01297">
    <property type="entry name" value="CDF"/>
    <property type="match status" value="1"/>
</dbReference>
<organism evidence="13 14">
    <name type="scientific">Candidatus Methylobacter oryzae</name>
    <dbReference type="NCBI Taxonomy" id="2497749"/>
    <lineage>
        <taxon>Bacteria</taxon>
        <taxon>Pseudomonadati</taxon>
        <taxon>Pseudomonadota</taxon>
        <taxon>Gammaproteobacteria</taxon>
        <taxon>Methylococcales</taxon>
        <taxon>Methylococcaceae</taxon>
        <taxon>Methylobacter</taxon>
    </lineage>
</organism>
<dbReference type="SUPFAM" id="SSF160240">
    <property type="entry name" value="Cation efflux protein cytoplasmic domain-like"/>
    <property type="match status" value="1"/>
</dbReference>
<evidence type="ECO:0000256" key="5">
    <source>
        <dbReference type="ARBA" id="ARBA00022906"/>
    </source>
</evidence>
<dbReference type="InterPro" id="IPR027470">
    <property type="entry name" value="Cation_efflux_CTD"/>
</dbReference>
<feature type="transmembrane region" description="Helical" evidence="10">
    <location>
        <begin position="67"/>
        <end position="85"/>
    </location>
</feature>
<name>A0ABY3C6M1_9GAMM</name>
<dbReference type="PANTHER" id="PTHR11562">
    <property type="entry name" value="CATION EFFLUX PROTEIN/ ZINC TRANSPORTER"/>
    <property type="match status" value="1"/>
</dbReference>
<dbReference type="InterPro" id="IPR058533">
    <property type="entry name" value="Cation_efflux_TM"/>
</dbReference>
<dbReference type="EMBL" id="RYFG02000114">
    <property type="protein sequence ID" value="TRW91241.1"/>
    <property type="molecule type" value="Genomic_DNA"/>
</dbReference>
<evidence type="ECO:0000256" key="1">
    <source>
        <dbReference type="ARBA" id="ARBA00004141"/>
    </source>
</evidence>
<dbReference type="InterPro" id="IPR027469">
    <property type="entry name" value="Cation_efflux_TMD_sf"/>
</dbReference>